<proteinExistence type="predicted"/>
<organism evidence="1 2">
    <name type="scientific">Delitschia confertaspora ATCC 74209</name>
    <dbReference type="NCBI Taxonomy" id="1513339"/>
    <lineage>
        <taxon>Eukaryota</taxon>
        <taxon>Fungi</taxon>
        <taxon>Dikarya</taxon>
        <taxon>Ascomycota</taxon>
        <taxon>Pezizomycotina</taxon>
        <taxon>Dothideomycetes</taxon>
        <taxon>Pleosporomycetidae</taxon>
        <taxon>Pleosporales</taxon>
        <taxon>Delitschiaceae</taxon>
        <taxon>Delitschia</taxon>
    </lineage>
</organism>
<dbReference type="Proteomes" id="UP000799536">
    <property type="component" value="Unassembled WGS sequence"/>
</dbReference>
<reference evidence="1" key="1">
    <citation type="journal article" date="2020" name="Stud. Mycol.">
        <title>101 Dothideomycetes genomes: a test case for predicting lifestyles and emergence of pathogens.</title>
        <authorList>
            <person name="Haridas S."/>
            <person name="Albert R."/>
            <person name="Binder M."/>
            <person name="Bloem J."/>
            <person name="Labutti K."/>
            <person name="Salamov A."/>
            <person name="Andreopoulos B."/>
            <person name="Baker S."/>
            <person name="Barry K."/>
            <person name="Bills G."/>
            <person name="Bluhm B."/>
            <person name="Cannon C."/>
            <person name="Castanera R."/>
            <person name="Culley D."/>
            <person name="Daum C."/>
            <person name="Ezra D."/>
            <person name="Gonzalez J."/>
            <person name="Henrissat B."/>
            <person name="Kuo A."/>
            <person name="Liang C."/>
            <person name="Lipzen A."/>
            <person name="Lutzoni F."/>
            <person name="Magnuson J."/>
            <person name="Mondo S."/>
            <person name="Nolan M."/>
            <person name="Ohm R."/>
            <person name="Pangilinan J."/>
            <person name="Park H.-J."/>
            <person name="Ramirez L."/>
            <person name="Alfaro M."/>
            <person name="Sun H."/>
            <person name="Tritt A."/>
            <person name="Yoshinaga Y."/>
            <person name="Zwiers L.-H."/>
            <person name="Turgeon B."/>
            <person name="Goodwin S."/>
            <person name="Spatafora J."/>
            <person name="Crous P."/>
            <person name="Grigoriev I."/>
        </authorList>
    </citation>
    <scope>NUCLEOTIDE SEQUENCE</scope>
    <source>
        <strain evidence="1">ATCC 74209</strain>
    </source>
</reference>
<comment type="caution">
    <text evidence="1">The sequence shown here is derived from an EMBL/GenBank/DDBJ whole genome shotgun (WGS) entry which is preliminary data.</text>
</comment>
<name>A0A9P4JDZ5_9PLEO</name>
<dbReference type="Gene3D" id="3.30.530.20">
    <property type="match status" value="1"/>
</dbReference>
<gene>
    <name evidence="1" type="ORF">GQ43DRAFT_444295</name>
</gene>
<protein>
    <recommendedName>
        <fullName evidence="3">Polyketide cyclase/dehydrase</fullName>
    </recommendedName>
</protein>
<sequence>MAPVISINVEVHIKAPATFVWSKLIDTSTYPSWNTFIPQADILDPKDDPHSELLKLGSRRCFHPVINGKKTTSTQRVTVYETPDGFAAGPKKYRICWVVEGFPPFIFNTLRSNEIEEVQEEDGPGCIYRTGEDQFGPMAYVVKMVVGKAVEKGIQQWADDLKKFCEAEYAKEGK</sequence>
<dbReference type="PANTHER" id="PTHR36166">
    <property type="entry name" value="CHROMOSOME 9, WHOLE GENOME SHOTGUN SEQUENCE"/>
    <property type="match status" value="1"/>
</dbReference>
<dbReference type="InterPro" id="IPR023393">
    <property type="entry name" value="START-like_dom_sf"/>
</dbReference>
<evidence type="ECO:0008006" key="3">
    <source>
        <dbReference type="Google" id="ProtNLM"/>
    </source>
</evidence>
<dbReference type="CDD" id="cd07822">
    <property type="entry name" value="SRPBCC_4"/>
    <property type="match status" value="1"/>
</dbReference>
<dbReference type="AlphaFoldDB" id="A0A9P4JDZ5"/>
<keyword evidence="2" id="KW-1185">Reference proteome</keyword>
<dbReference type="SUPFAM" id="SSF55961">
    <property type="entry name" value="Bet v1-like"/>
    <property type="match status" value="1"/>
</dbReference>
<dbReference type="PANTHER" id="PTHR36166:SF1">
    <property type="entry name" value="SRPBCC DOMAIN-CONTAINING PROTEIN"/>
    <property type="match status" value="1"/>
</dbReference>
<evidence type="ECO:0000313" key="1">
    <source>
        <dbReference type="EMBL" id="KAF2197385.1"/>
    </source>
</evidence>
<dbReference type="OrthoDB" id="509124at2759"/>
<accession>A0A9P4JDZ5</accession>
<evidence type="ECO:0000313" key="2">
    <source>
        <dbReference type="Proteomes" id="UP000799536"/>
    </source>
</evidence>
<dbReference type="EMBL" id="ML994241">
    <property type="protein sequence ID" value="KAF2197385.1"/>
    <property type="molecule type" value="Genomic_DNA"/>
</dbReference>